<keyword evidence="2" id="KW-0238">DNA-binding</keyword>
<dbReference type="InterPro" id="IPR010982">
    <property type="entry name" value="Lambda_DNA-bd_dom_sf"/>
</dbReference>
<dbReference type="Proteomes" id="UP000627369">
    <property type="component" value="Unassembled WGS sequence"/>
</dbReference>
<keyword evidence="1" id="KW-0805">Transcription regulation</keyword>
<dbReference type="SMART" id="SM00354">
    <property type="entry name" value="HTH_LACI"/>
    <property type="match status" value="1"/>
</dbReference>
<protein>
    <submittedName>
        <fullName evidence="5">LacI family transcriptional regulator</fullName>
    </submittedName>
</protein>
<dbReference type="SUPFAM" id="SSF47413">
    <property type="entry name" value="lambda repressor-like DNA-binding domains"/>
    <property type="match status" value="1"/>
</dbReference>
<proteinExistence type="predicted"/>
<accession>A0A919KPH4</accession>
<dbReference type="CDD" id="cd01392">
    <property type="entry name" value="HTH_LacI"/>
    <property type="match status" value="1"/>
</dbReference>
<dbReference type="PANTHER" id="PTHR30146">
    <property type="entry name" value="LACI-RELATED TRANSCRIPTIONAL REPRESSOR"/>
    <property type="match status" value="1"/>
</dbReference>
<dbReference type="PROSITE" id="PS50932">
    <property type="entry name" value="HTH_LACI_2"/>
    <property type="match status" value="1"/>
</dbReference>
<sequence>MVTMSDVAREAGVSMMTVSNVLNGHRRVVPPTRDRVLTAIEKLGYEVNLTARHLRSGRTDTVALIVPGFHDYYGDVADRIAPLVEEGGRRLVLERTGASPRSEIESLSVARLQMYDGVLLSVAGLDRERLESVRTKAPIVLLGEREVPQRFDHVQLANEEGARLATAHMLARGSRRVLVLGGAPGETSGMASLRRAGWETAHREAGVPADSALVVPLTTYSAHESREVLGGLLDAGVHVDGIFAVTDTVALGALAALADRGIGVPDDVQVVGFDDLDVGKYLSPGLTTIDPNHDEVARSAVRLLDRRMAGGDDPPEHVVVPVRLVVRGSTRA</sequence>
<dbReference type="AlphaFoldDB" id="A0A919KPH4"/>
<dbReference type="PROSITE" id="PS00356">
    <property type="entry name" value="HTH_LACI_1"/>
    <property type="match status" value="1"/>
</dbReference>
<dbReference type="Gene3D" id="1.10.260.40">
    <property type="entry name" value="lambda repressor-like DNA-binding domains"/>
    <property type="match status" value="1"/>
</dbReference>
<dbReference type="InterPro" id="IPR046335">
    <property type="entry name" value="LacI/GalR-like_sensor"/>
</dbReference>
<dbReference type="Pfam" id="PF13377">
    <property type="entry name" value="Peripla_BP_3"/>
    <property type="match status" value="1"/>
</dbReference>
<dbReference type="InterPro" id="IPR028082">
    <property type="entry name" value="Peripla_BP_I"/>
</dbReference>
<dbReference type="EMBL" id="BNAS01000001">
    <property type="protein sequence ID" value="GHH67547.1"/>
    <property type="molecule type" value="Genomic_DNA"/>
</dbReference>
<name>A0A919KPH4_9MICO</name>
<evidence type="ECO:0000256" key="1">
    <source>
        <dbReference type="ARBA" id="ARBA00023015"/>
    </source>
</evidence>
<dbReference type="GO" id="GO:0003700">
    <property type="term" value="F:DNA-binding transcription factor activity"/>
    <property type="evidence" value="ECO:0007669"/>
    <property type="project" value="TreeGrafter"/>
</dbReference>
<reference evidence="5" key="1">
    <citation type="journal article" date="2014" name="Int. J. Syst. Evol. Microbiol.">
        <title>Complete genome sequence of Corynebacterium casei LMG S-19264T (=DSM 44701T), isolated from a smear-ripened cheese.</title>
        <authorList>
            <consortium name="US DOE Joint Genome Institute (JGI-PGF)"/>
            <person name="Walter F."/>
            <person name="Albersmeier A."/>
            <person name="Kalinowski J."/>
            <person name="Ruckert C."/>
        </authorList>
    </citation>
    <scope>NUCLEOTIDE SEQUENCE</scope>
    <source>
        <strain evidence="5">CGMCC 4.7398</strain>
    </source>
</reference>
<evidence type="ECO:0000313" key="5">
    <source>
        <dbReference type="EMBL" id="GHH67547.1"/>
    </source>
</evidence>
<dbReference type="CDD" id="cd06267">
    <property type="entry name" value="PBP1_LacI_sugar_binding-like"/>
    <property type="match status" value="1"/>
</dbReference>
<evidence type="ECO:0000256" key="2">
    <source>
        <dbReference type="ARBA" id="ARBA00023125"/>
    </source>
</evidence>
<evidence type="ECO:0000259" key="4">
    <source>
        <dbReference type="PROSITE" id="PS50932"/>
    </source>
</evidence>
<keyword evidence="3" id="KW-0804">Transcription</keyword>
<keyword evidence="6" id="KW-1185">Reference proteome</keyword>
<dbReference type="SUPFAM" id="SSF53822">
    <property type="entry name" value="Periplasmic binding protein-like I"/>
    <property type="match status" value="1"/>
</dbReference>
<dbReference type="Pfam" id="PF00356">
    <property type="entry name" value="LacI"/>
    <property type="match status" value="1"/>
</dbReference>
<organism evidence="5 6">
    <name type="scientific">Promicromonospora soli</name>
    <dbReference type="NCBI Taxonomy" id="2035533"/>
    <lineage>
        <taxon>Bacteria</taxon>
        <taxon>Bacillati</taxon>
        <taxon>Actinomycetota</taxon>
        <taxon>Actinomycetes</taxon>
        <taxon>Micrococcales</taxon>
        <taxon>Promicromonosporaceae</taxon>
        <taxon>Promicromonospora</taxon>
    </lineage>
</organism>
<dbReference type="PANTHER" id="PTHR30146:SF109">
    <property type="entry name" value="HTH-TYPE TRANSCRIPTIONAL REGULATOR GALS"/>
    <property type="match status" value="1"/>
</dbReference>
<dbReference type="RefSeq" id="WP_189668062.1">
    <property type="nucleotide sequence ID" value="NZ_BNAS01000001.1"/>
</dbReference>
<feature type="domain" description="HTH lacI-type" evidence="4">
    <location>
        <begin position="2"/>
        <end position="56"/>
    </location>
</feature>
<reference evidence="5" key="2">
    <citation type="submission" date="2020-09" db="EMBL/GenBank/DDBJ databases">
        <authorList>
            <person name="Sun Q."/>
            <person name="Zhou Y."/>
        </authorList>
    </citation>
    <scope>NUCLEOTIDE SEQUENCE</scope>
    <source>
        <strain evidence="5">CGMCC 4.7398</strain>
    </source>
</reference>
<dbReference type="Gene3D" id="3.40.50.2300">
    <property type="match status" value="2"/>
</dbReference>
<dbReference type="PRINTS" id="PR00036">
    <property type="entry name" value="HTHLACI"/>
</dbReference>
<dbReference type="GO" id="GO:0000976">
    <property type="term" value="F:transcription cis-regulatory region binding"/>
    <property type="evidence" value="ECO:0007669"/>
    <property type="project" value="TreeGrafter"/>
</dbReference>
<evidence type="ECO:0000313" key="6">
    <source>
        <dbReference type="Proteomes" id="UP000627369"/>
    </source>
</evidence>
<dbReference type="InterPro" id="IPR000843">
    <property type="entry name" value="HTH_LacI"/>
</dbReference>
<comment type="caution">
    <text evidence="5">The sequence shown here is derived from an EMBL/GenBank/DDBJ whole genome shotgun (WGS) entry which is preliminary data.</text>
</comment>
<evidence type="ECO:0000256" key="3">
    <source>
        <dbReference type="ARBA" id="ARBA00023163"/>
    </source>
</evidence>
<gene>
    <name evidence="5" type="ORF">GCM10017772_09440</name>
</gene>